<accession>A0A1F5EBD6</accession>
<sequence length="59" mass="6737">MFLEAESLQKPLTADQNRPPTQGHIYRFINPSDSDAQIYSSLAIIKQLTENHQIQEVIP</sequence>
<dbReference type="STRING" id="1797471.A3A71_01615"/>
<evidence type="ECO:0000256" key="1">
    <source>
        <dbReference type="SAM" id="MobiDB-lite"/>
    </source>
</evidence>
<name>A0A1F5EBD6_9BACT</name>
<dbReference type="EMBL" id="MEZX01000002">
    <property type="protein sequence ID" value="OGD64732.1"/>
    <property type="molecule type" value="Genomic_DNA"/>
</dbReference>
<dbReference type="AlphaFoldDB" id="A0A1F5EBD6"/>
<proteinExistence type="predicted"/>
<comment type="caution">
    <text evidence="2">The sequence shown here is derived from an EMBL/GenBank/DDBJ whole genome shotgun (WGS) entry which is preliminary data.</text>
</comment>
<evidence type="ECO:0000313" key="2">
    <source>
        <dbReference type="EMBL" id="OGD64732.1"/>
    </source>
</evidence>
<feature type="region of interest" description="Disordered" evidence="1">
    <location>
        <begin position="1"/>
        <end position="23"/>
    </location>
</feature>
<dbReference type="Proteomes" id="UP000177481">
    <property type="component" value="Unassembled WGS sequence"/>
</dbReference>
<gene>
    <name evidence="2" type="ORF">A3A71_01615</name>
</gene>
<protein>
    <submittedName>
        <fullName evidence="2">Uncharacterized protein</fullName>
    </submittedName>
</protein>
<reference evidence="2 3" key="1">
    <citation type="journal article" date="2016" name="Nat. Commun.">
        <title>Thousands of microbial genomes shed light on interconnected biogeochemical processes in an aquifer system.</title>
        <authorList>
            <person name="Anantharaman K."/>
            <person name="Brown C.T."/>
            <person name="Hug L.A."/>
            <person name="Sharon I."/>
            <person name="Castelle C.J."/>
            <person name="Probst A.J."/>
            <person name="Thomas B.C."/>
            <person name="Singh A."/>
            <person name="Wilkins M.J."/>
            <person name="Karaoz U."/>
            <person name="Brodie E.L."/>
            <person name="Williams K.H."/>
            <person name="Hubbard S.S."/>
            <person name="Banfield J.F."/>
        </authorList>
    </citation>
    <scope>NUCLEOTIDE SEQUENCE [LARGE SCALE GENOMIC DNA]</scope>
</reference>
<organism evidence="2 3">
    <name type="scientific">Candidatus Berkelbacteria bacterium RIFCSPLOWO2_01_FULL_50_28</name>
    <dbReference type="NCBI Taxonomy" id="1797471"/>
    <lineage>
        <taxon>Bacteria</taxon>
        <taxon>Candidatus Berkelbacteria</taxon>
    </lineage>
</organism>
<evidence type="ECO:0000313" key="3">
    <source>
        <dbReference type="Proteomes" id="UP000177481"/>
    </source>
</evidence>